<name>X0BYG2_FUSOX</name>
<gene>
    <name evidence="1" type="ORF">FOQG_19651</name>
</gene>
<dbReference type="HOGENOM" id="CLU_3351184_0_0_1"/>
<proteinExistence type="predicted"/>
<evidence type="ECO:0000313" key="1">
    <source>
        <dbReference type="EMBL" id="EXK75582.1"/>
    </source>
</evidence>
<evidence type="ECO:0000313" key="2">
    <source>
        <dbReference type="Proteomes" id="UP000030663"/>
    </source>
</evidence>
<protein>
    <submittedName>
        <fullName evidence="1">Uncharacterized protein</fullName>
    </submittedName>
</protein>
<organism evidence="1 2">
    <name type="scientific">Fusarium oxysporum f. sp. raphani 54005</name>
    <dbReference type="NCBI Taxonomy" id="1089458"/>
    <lineage>
        <taxon>Eukaryota</taxon>
        <taxon>Fungi</taxon>
        <taxon>Dikarya</taxon>
        <taxon>Ascomycota</taxon>
        <taxon>Pezizomycotina</taxon>
        <taxon>Sordariomycetes</taxon>
        <taxon>Hypocreomycetidae</taxon>
        <taxon>Hypocreales</taxon>
        <taxon>Nectriaceae</taxon>
        <taxon>Fusarium</taxon>
        <taxon>Fusarium oxysporum species complex</taxon>
    </lineage>
</organism>
<dbReference type="AlphaFoldDB" id="X0BYG2"/>
<keyword evidence="2" id="KW-1185">Reference proteome</keyword>
<accession>X0BYG2</accession>
<sequence length="37" mass="4266">MANFNPRRTNNSLCRLCFHVGWRSHSTHPRLNATAAQ</sequence>
<reference evidence="1 2" key="1">
    <citation type="submission" date="2011-11" db="EMBL/GenBank/DDBJ databases">
        <title>The Genome Sequence of Fusarium oxysporum PHW815.</title>
        <authorList>
            <consortium name="The Broad Institute Genome Sequencing Platform"/>
            <person name="Ma L.-J."/>
            <person name="Gale L.R."/>
            <person name="Schwartz D.C."/>
            <person name="Zhou S."/>
            <person name="Corby-Kistler H."/>
            <person name="Young S.K."/>
            <person name="Zeng Q."/>
            <person name="Gargeya S."/>
            <person name="Fitzgerald M."/>
            <person name="Haas B."/>
            <person name="Abouelleil A."/>
            <person name="Alvarado L."/>
            <person name="Arachchi H.M."/>
            <person name="Berlin A."/>
            <person name="Brown A."/>
            <person name="Chapman S.B."/>
            <person name="Chen Z."/>
            <person name="Dunbar C."/>
            <person name="Freedman E."/>
            <person name="Gearin G."/>
            <person name="Goldberg J."/>
            <person name="Griggs A."/>
            <person name="Gujja S."/>
            <person name="Heiman D."/>
            <person name="Howarth C."/>
            <person name="Larson L."/>
            <person name="Lui A."/>
            <person name="MacDonald P.J.P."/>
            <person name="Montmayeur A."/>
            <person name="Murphy C."/>
            <person name="Neiman D."/>
            <person name="Pearson M."/>
            <person name="Priest M."/>
            <person name="Roberts A."/>
            <person name="Saif S."/>
            <person name="Shea T."/>
            <person name="Shenoy N."/>
            <person name="Sisk P."/>
            <person name="Stolte C."/>
            <person name="Sykes S."/>
            <person name="Wortman J."/>
            <person name="Nusbaum C."/>
            <person name="Birren B."/>
        </authorList>
    </citation>
    <scope>NUCLEOTIDE SEQUENCE [LARGE SCALE GENOMIC DNA]</scope>
    <source>
        <strain evidence="1 2">54005</strain>
    </source>
</reference>
<dbReference type="Proteomes" id="UP000030663">
    <property type="component" value="Unassembled WGS sequence"/>
</dbReference>
<dbReference type="EMBL" id="KI980076">
    <property type="protein sequence ID" value="EXK75582.1"/>
    <property type="molecule type" value="Genomic_DNA"/>
</dbReference>